<proteinExistence type="inferred from homology"/>
<evidence type="ECO:0000313" key="7">
    <source>
        <dbReference type="EMBL" id="VFK20944.1"/>
    </source>
</evidence>
<dbReference type="PANTHER" id="PTHR30024">
    <property type="entry name" value="ALIPHATIC SULFONATES-BINDING PROTEIN-RELATED"/>
    <property type="match status" value="1"/>
</dbReference>
<comment type="similarity">
    <text evidence="2">Belongs to the bacterial solute-binding protein SsuA/TauA family.</text>
</comment>
<dbReference type="SUPFAM" id="SSF53850">
    <property type="entry name" value="Periplasmic binding protein-like II"/>
    <property type="match status" value="1"/>
</dbReference>
<organism evidence="5">
    <name type="scientific">Candidatus Kentrum sp. FM</name>
    <dbReference type="NCBI Taxonomy" id="2126340"/>
    <lineage>
        <taxon>Bacteria</taxon>
        <taxon>Pseudomonadati</taxon>
        <taxon>Pseudomonadota</taxon>
        <taxon>Gammaproteobacteria</taxon>
        <taxon>Candidatus Kentrum</taxon>
    </lineage>
</organism>
<accession>A0A450TUQ5</accession>
<gene>
    <name evidence="5" type="ORF">BECKFM1743A_GA0114220_106473</name>
    <name evidence="7" type="ORF">BECKFM1743B_GA0114221_107452</name>
    <name evidence="6" type="ORF">BECKFM1743C_GA0114222_107183</name>
</gene>
<evidence type="ECO:0000256" key="3">
    <source>
        <dbReference type="ARBA" id="ARBA00022729"/>
    </source>
</evidence>
<name>A0A450TUQ5_9GAMM</name>
<keyword evidence="4" id="KW-0812">Transmembrane</keyword>
<dbReference type="Pfam" id="PF13379">
    <property type="entry name" value="NMT1_2"/>
    <property type="match status" value="1"/>
</dbReference>
<dbReference type="GO" id="GO:0042597">
    <property type="term" value="C:periplasmic space"/>
    <property type="evidence" value="ECO:0007669"/>
    <property type="project" value="UniProtKB-SubCell"/>
</dbReference>
<dbReference type="AlphaFoldDB" id="A0A450TUQ5"/>
<keyword evidence="4" id="KW-1133">Transmembrane helix</keyword>
<keyword evidence="4" id="KW-0472">Membrane</keyword>
<comment type="subcellular location">
    <subcellularLocation>
        <location evidence="1">Periplasm</location>
    </subcellularLocation>
</comment>
<dbReference type="PANTHER" id="PTHR30024:SF47">
    <property type="entry name" value="TAURINE-BINDING PERIPLASMIC PROTEIN"/>
    <property type="match status" value="1"/>
</dbReference>
<keyword evidence="3" id="KW-0732">Signal</keyword>
<evidence type="ECO:0000256" key="2">
    <source>
        <dbReference type="ARBA" id="ARBA00010742"/>
    </source>
</evidence>
<evidence type="ECO:0000313" key="5">
    <source>
        <dbReference type="EMBL" id="VFJ72463.1"/>
    </source>
</evidence>
<sequence>MRFETTMKKSNKIFTGLFVIAVIILTWVLLPKSPNTDHSDETVSRIQHSSQQPRKLRIGYVAIAGALPLFVAEKYGYFREAGFDTELVEFKSSNEIAIAAATNRIDLVGICATNAMLDAAVTSSTRFDAFLLNGYTKPGEKEQATDYLLARKGITLEQLKGKRIAFFPSSVSKVFANLIFSKFGLALDDIEYIEMSPPNWISAMETGVIDAVTAVEPFAQMLRDRGQVDVLVDGYYAEVMPDVPLSGAWFVAGRLETEAQRKIYAAFEHALELIDSDREMALHAFSDFTGISPAIYRKIGLNRWRLISDDEARKSIRKFVAILLESGEIQNVPPSYLWVRPQDSP</sequence>
<evidence type="ECO:0000313" key="6">
    <source>
        <dbReference type="EMBL" id="VFJ73278.1"/>
    </source>
</evidence>
<evidence type="ECO:0000256" key="1">
    <source>
        <dbReference type="ARBA" id="ARBA00004418"/>
    </source>
</evidence>
<dbReference type="EMBL" id="CAADFA010000718">
    <property type="protein sequence ID" value="VFJ73278.1"/>
    <property type="molecule type" value="Genomic_DNA"/>
</dbReference>
<evidence type="ECO:0000256" key="4">
    <source>
        <dbReference type="SAM" id="Phobius"/>
    </source>
</evidence>
<dbReference type="EMBL" id="CAADFL010000745">
    <property type="protein sequence ID" value="VFK20944.1"/>
    <property type="molecule type" value="Genomic_DNA"/>
</dbReference>
<reference evidence="5" key="1">
    <citation type="submission" date="2019-02" db="EMBL/GenBank/DDBJ databases">
        <authorList>
            <person name="Gruber-Vodicka R. H."/>
            <person name="Seah K. B. B."/>
        </authorList>
    </citation>
    <scope>NUCLEOTIDE SEQUENCE</scope>
    <source>
        <strain evidence="5">BECK_BZ163</strain>
        <strain evidence="7">BECK_BZ164</strain>
        <strain evidence="6">BECK_BZ165</strain>
    </source>
</reference>
<dbReference type="EMBL" id="CAADEZ010000647">
    <property type="protein sequence ID" value="VFJ72463.1"/>
    <property type="molecule type" value="Genomic_DNA"/>
</dbReference>
<protein>
    <submittedName>
        <fullName evidence="5">ABC-type nitrate/sulfonate/bicarbonate transport system, substrate-binding protein</fullName>
    </submittedName>
</protein>
<dbReference type="Gene3D" id="3.40.190.10">
    <property type="entry name" value="Periplasmic binding protein-like II"/>
    <property type="match status" value="2"/>
</dbReference>
<feature type="transmembrane region" description="Helical" evidence="4">
    <location>
        <begin position="12"/>
        <end position="30"/>
    </location>
</feature>